<protein>
    <submittedName>
        <fullName evidence="2">Unannotated protein</fullName>
    </submittedName>
</protein>
<accession>A0A6J7CVF0</accession>
<feature type="region of interest" description="Disordered" evidence="1">
    <location>
        <begin position="57"/>
        <end position="128"/>
    </location>
</feature>
<gene>
    <name evidence="2" type="ORF">UFOPK3423_00207</name>
</gene>
<dbReference type="EMBL" id="CAFBLQ010000013">
    <property type="protein sequence ID" value="CAB4860634.1"/>
    <property type="molecule type" value="Genomic_DNA"/>
</dbReference>
<proteinExistence type="predicted"/>
<organism evidence="2">
    <name type="scientific">freshwater metagenome</name>
    <dbReference type="NCBI Taxonomy" id="449393"/>
    <lineage>
        <taxon>unclassified sequences</taxon>
        <taxon>metagenomes</taxon>
        <taxon>ecological metagenomes</taxon>
    </lineage>
</organism>
<evidence type="ECO:0000256" key="1">
    <source>
        <dbReference type="SAM" id="MobiDB-lite"/>
    </source>
</evidence>
<name>A0A6J7CVF0_9ZZZZ</name>
<sequence>MGGEHPRRTCRATIAGDRRAELCLKLGGGDRAFAQQHGARGVAEVEDRRFHADAARAAIEDEVDPGSKRRAHVVGGGRRDGAEGVGARGGYPPSDQPQHLERRLLVGNAQSDRLTPAGDGVQDPGRTS</sequence>
<dbReference type="AlphaFoldDB" id="A0A6J7CVF0"/>
<reference evidence="2" key="1">
    <citation type="submission" date="2020-05" db="EMBL/GenBank/DDBJ databases">
        <authorList>
            <person name="Chiriac C."/>
            <person name="Salcher M."/>
            <person name="Ghai R."/>
            <person name="Kavagutti S V."/>
        </authorList>
    </citation>
    <scope>NUCLEOTIDE SEQUENCE</scope>
</reference>
<evidence type="ECO:0000313" key="2">
    <source>
        <dbReference type="EMBL" id="CAB4860634.1"/>
    </source>
</evidence>